<organism evidence="2 3">
    <name type="scientific">Steccherinum ochraceum</name>
    <dbReference type="NCBI Taxonomy" id="92696"/>
    <lineage>
        <taxon>Eukaryota</taxon>
        <taxon>Fungi</taxon>
        <taxon>Dikarya</taxon>
        <taxon>Basidiomycota</taxon>
        <taxon>Agaricomycotina</taxon>
        <taxon>Agaricomycetes</taxon>
        <taxon>Polyporales</taxon>
        <taxon>Steccherinaceae</taxon>
        <taxon>Steccherinum</taxon>
    </lineage>
</organism>
<dbReference type="PANTHER" id="PTHR14303">
    <property type="entry name" value="DNA POLYMERASE DELTA SUBUNIT 4"/>
    <property type="match status" value="1"/>
</dbReference>
<evidence type="ECO:0000256" key="1">
    <source>
        <dbReference type="SAM" id="MobiDB-lite"/>
    </source>
</evidence>
<gene>
    <name evidence="2" type="ORF">EIP91_008965</name>
</gene>
<dbReference type="EMBL" id="RWJN01000050">
    <property type="protein sequence ID" value="TCD69067.1"/>
    <property type="molecule type" value="Genomic_DNA"/>
</dbReference>
<dbReference type="GO" id="GO:0000731">
    <property type="term" value="P:DNA synthesis involved in DNA repair"/>
    <property type="evidence" value="ECO:0007669"/>
    <property type="project" value="InterPro"/>
</dbReference>
<dbReference type="OrthoDB" id="337486at2759"/>
<accession>A0A4V2MX77</accession>
<dbReference type="InterPro" id="IPR007218">
    <property type="entry name" value="DNA_pol_delta_4"/>
</dbReference>
<evidence type="ECO:0000313" key="2">
    <source>
        <dbReference type="EMBL" id="TCD69067.1"/>
    </source>
</evidence>
<sequence>MAPPRASLSRKKSSDGLTQSKLSFKVGRGASTSKSEGKKLSRSTVSPATGSANSSSDNFDSKSSRGLRASTKRKRDADGASTSEDASQRGETPLDAEDVLPVPMVRPKLKVHDKKYSEQYVKIRRQMGNLEPIHADGLNKIHHILRMFDLSYEYGPCIGVTRLERWERANALGLNPPPEVKDILISQEGHDDVSYKQNVFHDYEV</sequence>
<evidence type="ECO:0008006" key="4">
    <source>
        <dbReference type="Google" id="ProtNLM"/>
    </source>
</evidence>
<dbReference type="GO" id="GO:0006261">
    <property type="term" value="P:DNA-templated DNA replication"/>
    <property type="evidence" value="ECO:0007669"/>
    <property type="project" value="TreeGrafter"/>
</dbReference>
<dbReference type="GO" id="GO:0043625">
    <property type="term" value="C:delta DNA polymerase complex"/>
    <property type="evidence" value="ECO:0007669"/>
    <property type="project" value="TreeGrafter"/>
</dbReference>
<comment type="caution">
    <text evidence="2">The sequence shown here is derived from an EMBL/GenBank/DDBJ whole genome shotgun (WGS) entry which is preliminary data.</text>
</comment>
<reference evidence="2 3" key="1">
    <citation type="submission" date="2018-11" db="EMBL/GenBank/DDBJ databases">
        <title>Genome assembly of Steccherinum ochraceum LE-BIN_3174, the white-rot fungus of the Steccherinaceae family (The Residual Polyporoid clade, Polyporales, Basidiomycota).</title>
        <authorList>
            <person name="Fedorova T.V."/>
            <person name="Glazunova O.A."/>
            <person name="Landesman E.O."/>
            <person name="Moiseenko K.V."/>
            <person name="Psurtseva N.V."/>
            <person name="Savinova O.S."/>
            <person name="Shakhova N.V."/>
            <person name="Tyazhelova T.V."/>
            <person name="Vasina D.V."/>
        </authorList>
    </citation>
    <scope>NUCLEOTIDE SEQUENCE [LARGE SCALE GENOMIC DNA]</scope>
    <source>
        <strain evidence="2 3">LE-BIN_3174</strain>
    </source>
</reference>
<feature type="region of interest" description="Disordered" evidence="1">
    <location>
        <begin position="1"/>
        <end position="101"/>
    </location>
</feature>
<evidence type="ECO:0000313" key="3">
    <source>
        <dbReference type="Proteomes" id="UP000292702"/>
    </source>
</evidence>
<keyword evidence="3" id="KW-1185">Reference proteome</keyword>
<dbReference type="STRING" id="92696.A0A4V2MX77"/>
<dbReference type="AlphaFoldDB" id="A0A4V2MX77"/>
<dbReference type="PANTHER" id="PTHR14303:SF0">
    <property type="entry name" value="DNA POLYMERASE DELTA SUBUNIT 4"/>
    <property type="match status" value="1"/>
</dbReference>
<dbReference type="Proteomes" id="UP000292702">
    <property type="component" value="Unassembled WGS sequence"/>
</dbReference>
<proteinExistence type="predicted"/>
<protein>
    <recommendedName>
        <fullName evidence="4">DNA polymerase delta subunit 4</fullName>
    </recommendedName>
</protein>
<dbReference type="Pfam" id="PF04081">
    <property type="entry name" value="DNA_pol_delta_4"/>
    <property type="match status" value="1"/>
</dbReference>
<dbReference type="GO" id="GO:0003887">
    <property type="term" value="F:DNA-directed DNA polymerase activity"/>
    <property type="evidence" value="ECO:0007669"/>
    <property type="project" value="TreeGrafter"/>
</dbReference>
<name>A0A4V2MX77_9APHY</name>